<dbReference type="AlphaFoldDB" id="A0A2G2YMC4"/>
<comment type="caution">
    <text evidence="2">The sequence shown here is derived from an EMBL/GenBank/DDBJ whole genome shotgun (WGS) entry which is preliminary data.</text>
</comment>
<feature type="compositionally biased region" description="Basic and acidic residues" evidence="1">
    <location>
        <begin position="92"/>
        <end position="112"/>
    </location>
</feature>
<accession>A0A2G2YMC4</accession>
<proteinExistence type="predicted"/>
<gene>
    <name evidence="2" type="ORF">T459_25996</name>
</gene>
<evidence type="ECO:0000313" key="3">
    <source>
        <dbReference type="Proteomes" id="UP000222542"/>
    </source>
</evidence>
<reference evidence="2 3" key="1">
    <citation type="journal article" date="2014" name="Nat. Genet.">
        <title>Genome sequence of the hot pepper provides insights into the evolution of pungency in Capsicum species.</title>
        <authorList>
            <person name="Kim S."/>
            <person name="Park M."/>
            <person name="Yeom S.I."/>
            <person name="Kim Y.M."/>
            <person name="Lee J.M."/>
            <person name="Lee H.A."/>
            <person name="Seo E."/>
            <person name="Choi J."/>
            <person name="Cheong K."/>
            <person name="Kim K.T."/>
            <person name="Jung K."/>
            <person name="Lee G.W."/>
            <person name="Oh S.K."/>
            <person name="Bae C."/>
            <person name="Kim S.B."/>
            <person name="Lee H.Y."/>
            <person name="Kim S.Y."/>
            <person name="Kim M.S."/>
            <person name="Kang B.C."/>
            <person name="Jo Y.D."/>
            <person name="Yang H.B."/>
            <person name="Jeong H.J."/>
            <person name="Kang W.H."/>
            <person name="Kwon J.K."/>
            <person name="Shin C."/>
            <person name="Lim J.Y."/>
            <person name="Park J.H."/>
            <person name="Huh J.H."/>
            <person name="Kim J.S."/>
            <person name="Kim B.D."/>
            <person name="Cohen O."/>
            <person name="Paran I."/>
            <person name="Suh M.C."/>
            <person name="Lee S.B."/>
            <person name="Kim Y.K."/>
            <person name="Shin Y."/>
            <person name="Noh S.J."/>
            <person name="Park J."/>
            <person name="Seo Y.S."/>
            <person name="Kwon S.Y."/>
            <person name="Kim H.A."/>
            <person name="Park J.M."/>
            <person name="Kim H.J."/>
            <person name="Choi S.B."/>
            <person name="Bosland P.W."/>
            <person name="Reeves G."/>
            <person name="Jo S.H."/>
            <person name="Lee B.W."/>
            <person name="Cho H.T."/>
            <person name="Choi H.S."/>
            <person name="Lee M.S."/>
            <person name="Yu Y."/>
            <person name="Do Choi Y."/>
            <person name="Park B.S."/>
            <person name="van Deynze A."/>
            <person name="Ashrafi H."/>
            <person name="Hill T."/>
            <person name="Kim W.T."/>
            <person name="Pai H.S."/>
            <person name="Ahn H.K."/>
            <person name="Yeam I."/>
            <person name="Giovannoni J.J."/>
            <person name="Rose J.K."/>
            <person name="Sorensen I."/>
            <person name="Lee S.J."/>
            <person name="Kim R.W."/>
            <person name="Choi I.Y."/>
            <person name="Choi B.S."/>
            <person name="Lim J.S."/>
            <person name="Lee Y.H."/>
            <person name="Choi D."/>
        </authorList>
    </citation>
    <scope>NUCLEOTIDE SEQUENCE [LARGE SCALE GENOMIC DNA]</scope>
    <source>
        <strain evidence="3">cv. CM334</strain>
    </source>
</reference>
<reference evidence="2 3" key="2">
    <citation type="journal article" date="2017" name="Genome Biol.">
        <title>New reference genome sequences of hot pepper reveal the massive evolution of plant disease-resistance genes by retroduplication.</title>
        <authorList>
            <person name="Kim S."/>
            <person name="Park J."/>
            <person name="Yeom S.I."/>
            <person name="Kim Y.M."/>
            <person name="Seo E."/>
            <person name="Kim K.T."/>
            <person name="Kim M.S."/>
            <person name="Lee J.M."/>
            <person name="Cheong K."/>
            <person name="Shin H.S."/>
            <person name="Kim S.B."/>
            <person name="Han K."/>
            <person name="Lee J."/>
            <person name="Park M."/>
            <person name="Lee H.A."/>
            <person name="Lee H.Y."/>
            <person name="Lee Y."/>
            <person name="Oh S."/>
            <person name="Lee J.H."/>
            <person name="Choi E."/>
            <person name="Choi E."/>
            <person name="Lee S.E."/>
            <person name="Jeon J."/>
            <person name="Kim H."/>
            <person name="Choi G."/>
            <person name="Song H."/>
            <person name="Lee J."/>
            <person name="Lee S.C."/>
            <person name="Kwon J.K."/>
            <person name="Lee H.Y."/>
            <person name="Koo N."/>
            <person name="Hong Y."/>
            <person name="Kim R.W."/>
            <person name="Kang W.H."/>
            <person name="Huh J.H."/>
            <person name="Kang B.C."/>
            <person name="Yang T.J."/>
            <person name="Lee Y.H."/>
            <person name="Bennetzen J.L."/>
            <person name="Choi D."/>
        </authorList>
    </citation>
    <scope>NUCLEOTIDE SEQUENCE [LARGE SCALE GENOMIC DNA]</scope>
    <source>
        <strain evidence="3">cv. CM334</strain>
    </source>
</reference>
<evidence type="ECO:0000313" key="2">
    <source>
        <dbReference type="EMBL" id="PHT70892.1"/>
    </source>
</evidence>
<name>A0A2G2YMC4_CAPAN</name>
<sequence length="119" mass="13847">MFLGINLPPHFKMPKFEKYGGNGDPVDHLRRYCNQLRGVGANEFMQKFQYNVELIADEKSLTNIKKKNTKSFREYAIRWREQAVRMKLPMKESDYSRIQKDSGSVGEKKNEDDASAIVV</sequence>
<organism evidence="2 3">
    <name type="scientific">Capsicum annuum</name>
    <name type="common">Capsicum pepper</name>
    <dbReference type="NCBI Taxonomy" id="4072"/>
    <lineage>
        <taxon>Eukaryota</taxon>
        <taxon>Viridiplantae</taxon>
        <taxon>Streptophyta</taxon>
        <taxon>Embryophyta</taxon>
        <taxon>Tracheophyta</taxon>
        <taxon>Spermatophyta</taxon>
        <taxon>Magnoliopsida</taxon>
        <taxon>eudicotyledons</taxon>
        <taxon>Gunneridae</taxon>
        <taxon>Pentapetalae</taxon>
        <taxon>asterids</taxon>
        <taxon>lamiids</taxon>
        <taxon>Solanales</taxon>
        <taxon>Solanaceae</taxon>
        <taxon>Solanoideae</taxon>
        <taxon>Capsiceae</taxon>
        <taxon>Capsicum</taxon>
    </lineage>
</organism>
<evidence type="ECO:0000256" key="1">
    <source>
        <dbReference type="SAM" id="MobiDB-lite"/>
    </source>
</evidence>
<dbReference type="Gramene" id="PHT70892">
    <property type="protein sequence ID" value="PHT70892"/>
    <property type="gene ID" value="T459_25996"/>
</dbReference>
<keyword evidence="3" id="KW-1185">Reference proteome</keyword>
<evidence type="ECO:0008006" key="4">
    <source>
        <dbReference type="Google" id="ProtNLM"/>
    </source>
</evidence>
<protein>
    <recommendedName>
        <fullName evidence="4">Retrotransposon gag domain-containing protein</fullName>
    </recommendedName>
</protein>
<feature type="region of interest" description="Disordered" evidence="1">
    <location>
        <begin position="92"/>
        <end position="119"/>
    </location>
</feature>
<dbReference type="PANTHER" id="PTHR33223:SF8">
    <property type="entry name" value="OS04G0172440 PROTEIN"/>
    <property type="match status" value="1"/>
</dbReference>
<dbReference type="EMBL" id="AYRZ02000010">
    <property type="protein sequence ID" value="PHT70892.1"/>
    <property type="molecule type" value="Genomic_DNA"/>
</dbReference>
<dbReference type="PANTHER" id="PTHR33223">
    <property type="entry name" value="CCHC-TYPE DOMAIN-CONTAINING PROTEIN"/>
    <property type="match status" value="1"/>
</dbReference>
<dbReference type="Proteomes" id="UP000222542">
    <property type="component" value="Unassembled WGS sequence"/>
</dbReference>